<dbReference type="Gene3D" id="1.10.10.10">
    <property type="entry name" value="Winged helix-like DNA-binding domain superfamily/Winged helix DNA-binding domain"/>
    <property type="match status" value="1"/>
</dbReference>
<reference evidence="12 13" key="1">
    <citation type="submission" date="2020-02" db="EMBL/GenBank/DDBJ databases">
        <title>The draft genome of Grimontia sedimenta sp. nov., isolated from benthic sediments near coral reefs south of Kuwait.</title>
        <authorList>
            <person name="Mahmoud H.M."/>
            <person name="Jose L."/>
            <person name="Eapen S."/>
        </authorList>
    </citation>
    <scope>NUCLEOTIDE SEQUENCE [LARGE SCALE GENOMIC DNA]</scope>
    <source>
        <strain evidence="12 13">S25</strain>
    </source>
</reference>
<dbReference type="Gene3D" id="3.30.160.70">
    <property type="entry name" value="Methylated DNA-protein cysteine methyltransferase domain"/>
    <property type="match status" value="1"/>
</dbReference>
<dbReference type="SUPFAM" id="SSF46767">
    <property type="entry name" value="Methylated DNA-protein cysteine methyltransferase, C-terminal domain"/>
    <property type="match status" value="1"/>
</dbReference>
<dbReference type="NCBIfam" id="TIGR00589">
    <property type="entry name" value="ogt"/>
    <property type="match status" value="1"/>
</dbReference>
<dbReference type="Pfam" id="PF01035">
    <property type="entry name" value="DNA_binding_1"/>
    <property type="match status" value="1"/>
</dbReference>
<protein>
    <recommendedName>
        <fullName evidence="9">Methylated-DNA--protein-cysteine methyltransferase</fullName>
        <ecNumber evidence="9">2.1.1.63</ecNumber>
    </recommendedName>
    <alternativeName>
        <fullName evidence="9">6-O-methylguanine-DNA methyltransferase</fullName>
        <shortName evidence="9">MGMT</shortName>
    </alternativeName>
    <alternativeName>
        <fullName evidence="9">O-6-methylguanine-DNA-alkyltransferase</fullName>
    </alternativeName>
</protein>
<organism evidence="12 13">
    <name type="scientific">Grimontia sedimenti</name>
    <dbReference type="NCBI Taxonomy" id="2711294"/>
    <lineage>
        <taxon>Bacteria</taxon>
        <taxon>Pseudomonadati</taxon>
        <taxon>Pseudomonadota</taxon>
        <taxon>Gammaproteobacteria</taxon>
        <taxon>Vibrionales</taxon>
        <taxon>Vibrionaceae</taxon>
        <taxon>Grimontia</taxon>
    </lineage>
</organism>
<feature type="domain" description="Methylguanine DNA methyltransferase ribonuclease-like" evidence="11">
    <location>
        <begin position="1"/>
        <end position="70"/>
    </location>
</feature>
<accession>A0A6M1RJR7</accession>
<comment type="caution">
    <text evidence="12">The sequence shown here is derived from an EMBL/GenBank/DDBJ whole genome shotgun (WGS) entry which is preliminary data.</text>
</comment>
<evidence type="ECO:0000256" key="8">
    <source>
        <dbReference type="ARBA" id="ARBA00049348"/>
    </source>
</evidence>
<evidence type="ECO:0000313" key="12">
    <source>
        <dbReference type="EMBL" id="NGN97809.1"/>
    </source>
</evidence>
<evidence type="ECO:0000256" key="5">
    <source>
        <dbReference type="ARBA" id="ARBA00022679"/>
    </source>
</evidence>
<evidence type="ECO:0000256" key="2">
    <source>
        <dbReference type="ARBA" id="ARBA00008711"/>
    </source>
</evidence>
<feature type="domain" description="Methylated-DNA-[protein]-cysteine S-methyltransferase DNA binding" evidence="10">
    <location>
        <begin position="74"/>
        <end position="153"/>
    </location>
</feature>
<feature type="active site" description="Nucleophile; methyl group acceptor" evidence="9">
    <location>
        <position position="125"/>
    </location>
</feature>
<dbReference type="GO" id="GO:0032259">
    <property type="term" value="P:methylation"/>
    <property type="evidence" value="ECO:0007669"/>
    <property type="project" value="UniProtKB-KW"/>
</dbReference>
<dbReference type="Pfam" id="PF02870">
    <property type="entry name" value="Methyltransf_1N"/>
    <property type="match status" value="1"/>
</dbReference>
<name>A0A6M1RJR7_9GAMM</name>
<sequence>MYYDSFESPLGKIHLLADGSGLRQLTLCLHHPVESCKQWKHSPKHLAPFKKQILEFLNGERAQFDIPLAPDGTEFQHKVWQILRGIPYGETRSYADIAREIGNPKACRAVGMANNVNPIPLVIPCHRVIGSDGELTGYRYGLEIKQKLLTMEKMATDTVAIFSISCLCRTREVCSRRRYGKR</sequence>
<evidence type="ECO:0000313" key="13">
    <source>
        <dbReference type="Proteomes" id="UP000473008"/>
    </source>
</evidence>
<dbReference type="EMBL" id="JAALDL010000005">
    <property type="protein sequence ID" value="NGN97809.1"/>
    <property type="molecule type" value="Genomic_DNA"/>
</dbReference>
<dbReference type="InterPro" id="IPR001497">
    <property type="entry name" value="MethylDNA_cys_MeTrfase_AS"/>
</dbReference>
<dbReference type="PANTHER" id="PTHR10815">
    <property type="entry name" value="METHYLATED-DNA--PROTEIN-CYSTEINE METHYLTRANSFERASE"/>
    <property type="match status" value="1"/>
</dbReference>
<comment type="catalytic activity">
    <reaction evidence="8 9">
        <text>a 6-O-methyl-2'-deoxyguanosine in DNA + L-cysteinyl-[protein] = S-methyl-L-cysteinyl-[protein] + a 2'-deoxyguanosine in DNA</text>
        <dbReference type="Rhea" id="RHEA:24000"/>
        <dbReference type="Rhea" id="RHEA-COMP:10131"/>
        <dbReference type="Rhea" id="RHEA-COMP:10132"/>
        <dbReference type="Rhea" id="RHEA-COMP:11367"/>
        <dbReference type="Rhea" id="RHEA-COMP:11368"/>
        <dbReference type="ChEBI" id="CHEBI:29950"/>
        <dbReference type="ChEBI" id="CHEBI:82612"/>
        <dbReference type="ChEBI" id="CHEBI:85445"/>
        <dbReference type="ChEBI" id="CHEBI:85448"/>
        <dbReference type="EC" id="2.1.1.63"/>
    </reaction>
</comment>
<comment type="miscellaneous">
    <text evidence="9">This enzyme catalyzes only one turnover and therefore is not strictly catalytic. According to one definition, an enzyme is a biocatalyst that acts repeatedly and over many reaction cycles.</text>
</comment>
<evidence type="ECO:0000259" key="11">
    <source>
        <dbReference type="Pfam" id="PF02870"/>
    </source>
</evidence>
<dbReference type="GO" id="GO:0003908">
    <property type="term" value="F:methylated-DNA-[protein]-cysteine S-methyltransferase activity"/>
    <property type="evidence" value="ECO:0007669"/>
    <property type="project" value="UniProtKB-UniRule"/>
</dbReference>
<evidence type="ECO:0000256" key="6">
    <source>
        <dbReference type="ARBA" id="ARBA00022763"/>
    </source>
</evidence>
<comment type="catalytic activity">
    <reaction evidence="1 9">
        <text>a 4-O-methyl-thymidine in DNA + L-cysteinyl-[protein] = a thymidine in DNA + S-methyl-L-cysteinyl-[protein]</text>
        <dbReference type="Rhea" id="RHEA:53428"/>
        <dbReference type="Rhea" id="RHEA-COMP:10131"/>
        <dbReference type="Rhea" id="RHEA-COMP:10132"/>
        <dbReference type="Rhea" id="RHEA-COMP:13555"/>
        <dbReference type="Rhea" id="RHEA-COMP:13556"/>
        <dbReference type="ChEBI" id="CHEBI:29950"/>
        <dbReference type="ChEBI" id="CHEBI:82612"/>
        <dbReference type="ChEBI" id="CHEBI:137386"/>
        <dbReference type="ChEBI" id="CHEBI:137387"/>
        <dbReference type="EC" id="2.1.1.63"/>
    </reaction>
</comment>
<gene>
    <name evidence="12" type="ORF">G5S52_09045</name>
</gene>
<dbReference type="InterPro" id="IPR014048">
    <property type="entry name" value="MethylDNA_cys_MeTrfase_DNA-bd"/>
</dbReference>
<comment type="subcellular location">
    <subcellularLocation>
        <location evidence="9">Cytoplasm</location>
    </subcellularLocation>
</comment>
<dbReference type="InterPro" id="IPR036388">
    <property type="entry name" value="WH-like_DNA-bd_sf"/>
</dbReference>
<keyword evidence="13" id="KW-1185">Reference proteome</keyword>
<dbReference type="HAMAP" id="MF_00772">
    <property type="entry name" value="OGT"/>
    <property type="match status" value="1"/>
</dbReference>
<keyword evidence="7 9" id="KW-0234">DNA repair</keyword>
<keyword evidence="4 9" id="KW-0489">Methyltransferase</keyword>
<evidence type="ECO:0000256" key="7">
    <source>
        <dbReference type="ARBA" id="ARBA00023204"/>
    </source>
</evidence>
<keyword evidence="6 9" id="KW-0227">DNA damage</keyword>
<evidence type="ECO:0000256" key="9">
    <source>
        <dbReference type="HAMAP-Rule" id="MF_00772"/>
    </source>
</evidence>
<dbReference type="PANTHER" id="PTHR10815:SF5">
    <property type="entry name" value="METHYLATED-DNA--PROTEIN-CYSTEINE METHYLTRANSFERASE"/>
    <property type="match status" value="1"/>
</dbReference>
<proteinExistence type="inferred from homology"/>
<dbReference type="GO" id="GO:0005737">
    <property type="term" value="C:cytoplasm"/>
    <property type="evidence" value="ECO:0007669"/>
    <property type="project" value="UniProtKB-SubCell"/>
</dbReference>
<keyword evidence="5 9" id="KW-0808">Transferase</keyword>
<comment type="function">
    <text evidence="9">Involved in the cellular defense against the biological effects of O6-methylguanine (O6-MeG) and O4-methylthymine (O4-MeT) in DNA. Repairs the methylated nucleobase in DNA by stoichiometrically transferring the methyl group to a cysteine residue in the enzyme. This is a suicide reaction: the enzyme is irreversibly inactivated.</text>
</comment>
<dbReference type="RefSeq" id="WP_165012918.1">
    <property type="nucleotide sequence ID" value="NZ_JAALDL010000005.1"/>
</dbReference>
<dbReference type="InterPro" id="IPR023546">
    <property type="entry name" value="MGMT"/>
</dbReference>
<comment type="similarity">
    <text evidence="2 9">Belongs to the MGMT family.</text>
</comment>
<dbReference type="EC" id="2.1.1.63" evidence="9"/>
<dbReference type="Proteomes" id="UP000473008">
    <property type="component" value="Unassembled WGS sequence"/>
</dbReference>
<evidence type="ECO:0000256" key="4">
    <source>
        <dbReference type="ARBA" id="ARBA00022603"/>
    </source>
</evidence>
<keyword evidence="3 9" id="KW-0963">Cytoplasm</keyword>
<dbReference type="SUPFAM" id="SSF53155">
    <property type="entry name" value="Methylated DNA-protein cysteine methyltransferase domain"/>
    <property type="match status" value="1"/>
</dbReference>
<dbReference type="CDD" id="cd06445">
    <property type="entry name" value="ATase"/>
    <property type="match status" value="1"/>
</dbReference>
<evidence type="ECO:0000259" key="10">
    <source>
        <dbReference type="Pfam" id="PF01035"/>
    </source>
</evidence>
<evidence type="ECO:0000256" key="1">
    <source>
        <dbReference type="ARBA" id="ARBA00001286"/>
    </source>
</evidence>
<dbReference type="PROSITE" id="PS00374">
    <property type="entry name" value="MGMT"/>
    <property type="match status" value="1"/>
</dbReference>
<dbReference type="GO" id="GO:0006307">
    <property type="term" value="P:DNA alkylation repair"/>
    <property type="evidence" value="ECO:0007669"/>
    <property type="project" value="UniProtKB-UniRule"/>
</dbReference>
<dbReference type="InterPro" id="IPR008332">
    <property type="entry name" value="MethylG_MeTrfase_N"/>
</dbReference>
<dbReference type="FunFam" id="1.10.10.10:FF:000214">
    <property type="entry name" value="Methylated-DNA--protein-cysteine methyltransferase"/>
    <property type="match status" value="1"/>
</dbReference>
<evidence type="ECO:0000256" key="3">
    <source>
        <dbReference type="ARBA" id="ARBA00022490"/>
    </source>
</evidence>
<dbReference type="InterPro" id="IPR036631">
    <property type="entry name" value="MGMT_N_sf"/>
</dbReference>
<dbReference type="InterPro" id="IPR036217">
    <property type="entry name" value="MethylDNA_cys_MeTrfase_DNAb"/>
</dbReference>
<dbReference type="AlphaFoldDB" id="A0A6M1RJR7"/>